<dbReference type="InterPro" id="IPR030878">
    <property type="entry name" value="Ribosomal_uL15"/>
</dbReference>
<dbReference type="Pfam" id="PF00828">
    <property type="entry name" value="Ribosomal_L27A"/>
    <property type="match status" value="1"/>
</dbReference>
<dbReference type="EMBL" id="LCPB01000001">
    <property type="protein sequence ID" value="KKU90572.1"/>
    <property type="molecule type" value="Genomic_DNA"/>
</dbReference>
<protein>
    <recommendedName>
        <fullName evidence="4">Large ribosomal subunit protein uL15</fullName>
    </recommendedName>
</protein>
<evidence type="ECO:0000313" key="9">
    <source>
        <dbReference type="Proteomes" id="UP000033882"/>
    </source>
</evidence>
<dbReference type="PROSITE" id="PS00475">
    <property type="entry name" value="RIBOSOMAL_L15"/>
    <property type="match status" value="1"/>
</dbReference>
<proteinExistence type="inferred from homology"/>
<keyword evidence="3 4" id="KW-0687">Ribonucleoprotein</keyword>
<evidence type="ECO:0000256" key="4">
    <source>
        <dbReference type="HAMAP-Rule" id="MF_01341"/>
    </source>
</evidence>
<evidence type="ECO:0000256" key="1">
    <source>
        <dbReference type="ARBA" id="ARBA00007320"/>
    </source>
</evidence>
<comment type="caution">
    <text evidence="8">The sequence shown here is derived from an EMBL/GenBank/DDBJ whole genome shotgun (WGS) entry which is preliminary data.</text>
</comment>
<dbReference type="InterPro" id="IPR036227">
    <property type="entry name" value="Ribosomal_uL15/eL18_sf"/>
</dbReference>
<organism evidence="8 9">
    <name type="scientific">Candidatus Wolfebacteria bacterium GW2011_GWA2_47_9b</name>
    <dbReference type="NCBI Taxonomy" id="1619005"/>
    <lineage>
        <taxon>Bacteria</taxon>
        <taxon>Candidatus Wolfeibacteriota</taxon>
    </lineage>
</organism>
<evidence type="ECO:0000256" key="5">
    <source>
        <dbReference type="RuleBase" id="RU003888"/>
    </source>
</evidence>
<keyword evidence="4" id="KW-0694">RNA-binding</keyword>
<dbReference type="GO" id="GO:0022625">
    <property type="term" value="C:cytosolic large ribosomal subunit"/>
    <property type="evidence" value="ECO:0007669"/>
    <property type="project" value="TreeGrafter"/>
</dbReference>
<dbReference type="InterPro" id="IPR005749">
    <property type="entry name" value="Ribosomal_uL15_bac-type"/>
</dbReference>
<dbReference type="InterPro" id="IPR001196">
    <property type="entry name" value="Ribosomal_uL15_CS"/>
</dbReference>
<feature type="domain" description="Large ribosomal subunit protein uL15/eL18" evidence="7">
    <location>
        <begin position="75"/>
        <end position="138"/>
    </location>
</feature>
<evidence type="ECO:0000256" key="6">
    <source>
        <dbReference type="SAM" id="MobiDB-lite"/>
    </source>
</evidence>
<evidence type="ECO:0000313" key="8">
    <source>
        <dbReference type="EMBL" id="KKU90572.1"/>
    </source>
</evidence>
<dbReference type="Gene3D" id="3.100.10.10">
    <property type="match status" value="1"/>
</dbReference>
<dbReference type="HAMAP" id="MF_01341">
    <property type="entry name" value="Ribosomal_uL15"/>
    <property type="match status" value="1"/>
</dbReference>
<feature type="region of interest" description="Disordered" evidence="6">
    <location>
        <begin position="1"/>
        <end position="41"/>
    </location>
</feature>
<keyword evidence="4" id="KW-0699">rRNA-binding</keyword>
<keyword evidence="2 4" id="KW-0689">Ribosomal protein</keyword>
<name>A0A0G1U8W4_9BACT</name>
<comment type="subunit">
    <text evidence="4">Part of the 50S ribosomal subunit.</text>
</comment>
<reference evidence="8 9" key="1">
    <citation type="journal article" date="2015" name="Nature">
        <title>rRNA introns, odd ribosomes, and small enigmatic genomes across a large radiation of phyla.</title>
        <authorList>
            <person name="Brown C.T."/>
            <person name="Hug L.A."/>
            <person name="Thomas B.C."/>
            <person name="Sharon I."/>
            <person name="Castelle C.J."/>
            <person name="Singh A."/>
            <person name="Wilkins M.J."/>
            <person name="Williams K.H."/>
            <person name="Banfield J.F."/>
        </authorList>
    </citation>
    <scope>NUCLEOTIDE SEQUENCE [LARGE SCALE GENOMIC DNA]</scope>
</reference>
<accession>A0A0G1U8W4</accession>
<dbReference type="NCBIfam" id="TIGR01071">
    <property type="entry name" value="rplO_bact"/>
    <property type="match status" value="1"/>
</dbReference>
<dbReference type="AlphaFoldDB" id="A0A0G1U8W4"/>
<sequence length="157" mass="16956">MLHEIKPLHPGKTKKRVGRGGKRGDNSGTGHKGQKSRAGHKMNPALHEMLIRIPKLRGFKNKPLFGKAMGINLNVIDAKMTDTLVTLETLVAAGVIRKSDTDIKILGNGDVTKKFTVKGLEVSKSAKEKIEVKGGSVEAPTVKPPVVKKPVVAKKQK</sequence>
<dbReference type="GO" id="GO:0006412">
    <property type="term" value="P:translation"/>
    <property type="evidence" value="ECO:0007669"/>
    <property type="project" value="UniProtKB-UniRule"/>
</dbReference>
<dbReference type="PANTHER" id="PTHR12934:SF11">
    <property type="entry name" value="LARGE RIBOSOMAL SUBUNIT PROTEIN UL15M"/>
    <property type="match status" value="1"/>
</dbReference>
<dbReference type="PANTHER" id="PTHR12934">
    <property type="entry name" value="50S RIBOSOMAL PROTEIN L15"/>
    <property type="match status" value="1"/>
</dbReference>
<dbReference type="InterPro" id="IPR021131">
    <property type="entry name" value="Ribosomal_uL15/eL18"/>
</dbReference>
<evidence type="ECO:0000256" key="3">
    <source>
        <dbReference type="ARBA" id="ARBA00023274"/>
    </source>
</evidence>
<evidence type="ECO:0000256" key="2">
    <source>
        <dbReference type="ARBA" id="ARBA00022980"/>
    </source>
</evidence>
<gene>
    <name evidence="4" type="primary">rplO</name>
    <name evidence="8" type="ORF">UY19_C0001G0049</name>
</gene>
<comment type="similarity">
    <text evidence="1 4 5">Belongs to the universal ribosomal protein uL15 family.</text>
</comment>
<dbReference type="GO" id="GO:0003735">
    <property type="term" value="F:structural constituent of ribosome"/>
    <property type="evidence" value="ECO:0007669"/>
    <property type="project" value="InterPro"/>
</dbReference>
<evidence type="ECO:0000259" key="7">
    <source>
        <dbReference type="Pfam" id="PF00828"/>
    </source>
</evidence>
<dbReference type="PATRIC" id="fig|1619005.3.peg.54"/>
<comment type="function">
    <text evidence="4">Binds to the 23S rRNA.</text>
</comment>
<dbReference type="SUPFAM" id="SSF52080">
    <property type="entry name" value="Ribosomal proteins L15p and L18e"/>
    <property type="match status" value="1"/>
</dbReference>
<dbReference type="Proteomes" id="UP000033882">
    <property type="component" value="Unassembled WGS sequence"/>
</dbReference>
<feature type="compositionally biased region" description="Basic residues" evidence="6">
    <location>
        <begin position="9"/>
        <end position="21"/>
    </location>
</feature>
<dbReference type="GO" id="GO:0019843">
    <property type="term" value="F:rRNA binding"/>
    <property type="evidence" value="ECO:0007669"/>
    <property type="project" value="UniProtKB-UniRule"/>
</dbReference>